<dbReference type="GO" id="GO:0030246">
    <property type="term" value="F:carbohydrate binding"/>
    <property type="evidence" value="ECO:0007669"/>
    <property type="project" value="UniProtKB-KW"/>
</dbReference>
<proteinExistence type="inferred from homology"/>
<evidence type="ECO:0000256" key="2">
    <source>
        <dbReference type="ARBA" id="ARBA00022734"/>
    </source>
</evidence>
<feature type="domain" description="Jacalin-type lectin" evidence="3">
    <location>
        <begin position="17"/>
        <end position="167"/>
    </location>
</feature>
<feature type="non-terminal residue" evidence="4">
    <location>
        <position position="1"/>
    </location>
</feature>
<gene>
    <name evidence="4" type="ORF">AABB24_021089</name>
</gene>
<dbReference type="Pfam" id="PF01419">
    <property type="entry name" value="Jacalin"/>
    <property type="match status" value="1"/>
</dbReference>
<dbReference type="EMBL" id="JBJKTR010000013">
    <property type="protein sequence ID" value="KAL3347228.1"/>
    <property type="molecule type" value="Genomic_DNA"/>
</dbReference>
<keyword evidence="2" id="KW-0430">Lectin</keyword>
<sequence length="188" mass="21328">SFDNLEQINLCEMENLRFKVETVTSSKLKGTTWEDVDVGDIAMIFISYGRIVSHLQFLYVIDGKFSPSVRHGDLIENLEIIKLDYPSEYLIGINGRHGIFGTDRVLKSITFVTNKNSYGPFPKNKPTYMGSEDTEFNINALDYGWLNGFHGTICGNQLESFGVNIKPMPIITTPKKDIDYEKIDVIEC</sequence>
<dbReference type="Gene3D" id="2.100.10.30">
    <property type="entry name" value="Jacalin-like lectin domain"/>
    <property type="match status" value="1"/>
</dbReference>
<dbReference type="SMART" id="SM00915">
    <property type="entry name" value="Jacalin"/>
    <property type="match status" value="1"/>
</dbReference>
<evidence type="ECO:0000313" key="4">
    <source>
        <dbReference type="EMBL" id="KAL3347228.1"/>
    </source>
</evidence>
<evidence type="ECO:0000259" key="3">
    <source>
        <dbReference type="PROSITE" id="PS51752"/>
    </source>
</evidence>
<organism evidence="4 5">
    <name type="scientific">Solanum stoloniferum</name>
    <dbReference type="NCBI Taxonomy" id="62892"/>
    <lineage>
        <taxon>Eukaryota</taxon>
        <taxon>Viridiplantae</taxon>
        <taxon>Streptophyta</taxon>
        <taxon>Embryophyta</taxon>
        <taxon>Tracheophyta</taxon>
        <taxon>Spermatophyta</taxon>
        <taxon>Magnoliopsida</taxon>
        <taxon>eudicotyledons</taxon>
        <taxon>Gunneridae</taxon>
        <taxon>Pentapetalae</taxon>
        <taxon>asterids</taxon>
        <taxon>lamiids</taxon>
        <taxon>Solanales</taxon>
        <taxon>Solanaceae</taxon>
        <taxon>Solanoideae</taxon>
        <taxon>Solaneae</taxon>
        <taxon>Solanum</taxon>
    </lineage>
</organism>
<comment type="similarity">
    <text evidence="1">Belongs to the jacalin lectin family.</text>
</comment>
<evidence type="ECO:0000313" key="5">
    <source>
        <dbReference type="Proteomes" id="UP001627284"/>
    </source>
</evidence>
<dbReference type="AlphaFoldDB" id="A0ABD2STM8"/>
<dbReference type="SUPFAM" id="SSF51101">
    <property type="entry name" value="Mannose-binding lectins"/>
    <property type="match status" value="1"/>
</dbReference>
<dbReference type="PROSITE" id="PS51752">
    <property type="entry name" value="JACALIN_LECTIN"/>
    <property type="match status" value="1"/>
</dbReference>
<accession>A0ABD2STM8</accession>
<reference evidence="4 5" key="1">
    <citation type="submission" date="2024-05" db="EMBL/GenBank/DDBJ databases">
        <title>De novo assembly of an allotetraploid wild potato.</title>
        <authorList>
            <person name="Hosaka A.J."/>
        </authorList>
    </citation>
    <scope>NUCLEOTIDE SEQUENCE [LARGE SCALE GENOMIC DNA]</scope>
    <source>
        <tissue evidence="4">Young leaves</tissue>
    </source>
</reference>
<dbReference type="PANTHER" id="PTHR47293:SF38">
    <property type="entry name" value="INACTIVE PROTEIN RESTRICTED TEV MOVEMENT 1-LIKE"/>
    <property type="match status" value="1"/>
</dbReference>
<comment type="caution">
    <text evidence="4">The sequence shown here is derived from an EMBL/GenBank/DDBJ whole genome shotgun (WGS) entry which is preliminary data.</text>
</comment>
<dbReference type="Proteomes" id="UP001627284">
    <property type="component" value="Unassembled WGS sequence"/>
</dbReference>
<evidence type="ECO:0000256" key="1">
    <source>
        <dbReference type="ARBA" id="ARBA00006568"/>
    </source>
</evidence>
<name>A0ABD2STM8_9SOLN</name>
<keyword evidence="5" id="KW-1185">Reference proteome</keyword>
<dbReference type="InterPro" id="IPR036404">
    <property type="entry name" value="Jacalin-like_lectin_dom_sf"/>
</dbReference>
<dbReference type="PANTHER" id="PTHR47293">
    <property type="entry name" value="JACALIN-RELATED LECTIN 3"/>
    <property type="match status" value="1"/>
</dbReference>
<dbReference type="InterPro" id="IPR001229">
    <property type="entry name" value="Jacalin-like_lectin_dom"/>
</dbReference>
<protein>
    <recommendedName>
        <fullName evidence="3">Jacalin-type lectin domain-containing protein</fullName>
    </recommendedName>
</protein>